<evidence type="ECO:0000313" key="2">
    <source>
        <dbReference type="Proteomes" id="UP000182841"/>
    </source>
</evidence>
<dbReference type="EMBL" id="FOGO01000003">
    <property type="protein sequence ID" value="SER62129.1"/>
    <property type="molecule type" value="Genomic_DNA"/>
</dbReference>
<accession>A0A1H9QQL3</accession>
<dbReference type="OrthoDB" id="4334501at2"/>
<protein>
    <submittedName>
        <fullName evidence="1">Uncharacterized protein</fullName>
    </submittedName>
</protein>
<sequence>MADDRDDRILIRSRWGTNRYVFNFRNPVACVVFAGLALLACGLLYASAHPDTPQWEEKELRSAVKKATAELSEESRVGPGLPGYGEVLQSRIAGHGPHSESLLSSDQEARVVVALASPQPEHDYFGDSVEEADYTITADGTNTALCLTVTALTSKYGYSSVSFKTRNGSCPTT</sequence>
<keyword evidence="2" id="KW-1185">Reference proteome</keyword>
<reference evidence="2" key="1">
    <citation type="submission" date="2016-10" db="EMBL/GenBank/DDBJ databases">
        <authorList>
            <person name="Varghese N."/>
            <person name="Submissions S."/>
        </authorList>
    </citation>
    <scope>NUCLEOTIDE SEQUENCE [LARGE SCALE GENOMIC DNA]</scope>
    <source>
        <strain evidence="2">CGMCC 4.6825</strain>
    </source>
</reference>
<dbReference type="RefSeq" id="WP_074999327.1">
    <property type="nucleotide sequence ID" value="NZ_FOGO01000003.1"/>
</dbReference>
<name>A0A1H9QQL3_9ACTN</name>
<organism evidence="1 2">
    <name type="scientific">Streptomyces qinglanensis</name>
    <dbReference type="NCBI Taxonomy" id="943816"/>
    <lineage>
        <taxon>Bacteria</taxon>
        <taxon>Bacillati</taxon>
        <taxon>Actinomycetota</taxon>
        <taxon>Actinomycetes</taxon>
        <taxon>Kitasatosporales</taxon>
        <taxon>Streptomycetaceae</taxon>
        <taxon>Streptomyces</taxon>
    </lineage>
</organism>
<dbReference type="Proteomes" id="UP000182841">
    <property type="component" value="Unassembled WGS sequence"/>
</dbReference>
<evidence type="ECO:0000313" key="1">
    <source>
        <dbReference type="EMBL" id="SER62129.1"/>
    </source>
</evidence>
<proteinExistence type="predicted"/>
<dbReference type="AlphaFoldDB" id="A0A1H9QQL3"/>
<gene>
    <name evidence="1" type="ORF">SAMN05421870_10320</name>
</gene>